<name>A0A4C1UU53_EUMVA</name>
<evidence type="ECO:0000313" key="1">
    <source>
        <dbReference type="EMBL" id="GBP29750.1"/>
    </source>
</evidence>
<keyword evidence="2" id="KW-1185">Reference proteome</keyword>
<reference evidence="1 2" key="1">
    <citation type="journal article" date="2019" name="Commun. Biol.">
        <title>The bagworm genome reveals a unique fibroin gene that provides high tensile strength.</title>
        <authorList>
            <person name="Kono N."/>
            <person name="Nakamura H."/>
            <person name="Ohtoshi R."/>
            <person name="Tomita M."/>
            <person name="Numata K."/>
            <person name="Arakawa K."/>
        </authorList>
    </citation>
    <scope>NUCLEOTIDE SEQUENCE [LARGE SCALE GENOMIC DNA]</scope>
</reference>
<proteinExistence type="predicted"/>
<dbReference type="AlphaFoldDB" id="A0A4C1UU53"/>
<organism evidence="1 2">
    <name type="scientific">Eumeta variegata</name>
    <name type="common">Bagworm moth</name>
    <name type="synonym">Eumeta japonica</name>
    <dbReference type="NCBI Taxonomy" id="151549"/>
    <lineage>
        <taxon>Eukaryota</taxon>
        <taxon>Metazoa</taxon>
        <taxon>Ecdysozoa</taxon>
        <taxon>Arthropoda</taxon>
        <taxon>Hexapoda</taxon>
        <taxon>Insecta</taxon>
        <taxon>Pterygota</taxon>
        <taxon>Neoptera</taxon>
        <taxon>Endopterygota</taxon>
        <taxon>Lepidoptera</taxon>
        <taxon>Glossata</taxon>
        <taxon>Ditrysia</taxon>
        <taxon>Tineoidea</taxon>
        <taxon>Psychidae</taxon>
        <taxon>Oiketicinae</taxon>
        <taxon>Eumeta</taxon>
    </lineage>
</organism>
<protein>
    <submittedName>
        <fullName evidence="1">Uncharacterized protein</fullName>
    </submittedName>
</protein>
<dbReference type="EMBL" id="BGZK01000224">
    <property type="protein sequence ID" value="GBP29750.1"/>
    <property type="molecule type" value="Genomic_DNA"/>
</dbReference>
<gene>
    <name evidence="1" type="ORF">EVAR_94589_1</name>
</gene>
<dbReference type="Proteomes" id="UP000299102">
    <property type="component" value="Unassembled WGS sequence"/>
</dbReference>
<sequence length="160" mass="17248">MTAGESNNELFFDLSQIKLLAPCLREHVKPWVADILMVAVTAVVGSPRPTLVKRGGLKAGESGIGKDKMVTAAHRHSEPQSSHQCVLGFFGGNRISNGRGSGQWKGVSGSGPPELSLVRRHATTESATTRPLSMRVWCLTDRAGSFLRYRHLGCSIALPQ</sequence>
<evidence type="ECO:0000313" key="2">
    <source>
        <dbReference type="Proteomes" id="UP000299102"/>
    </source>
</evidence>
<accession>A0A4C1UU53</accession>
<comment type="caution">
    <text evidence="1">The sequence shown here is derived from an EMBL/GenBank/DDBJ whole genome shotgun (WGS) entry which is preliminary data.</text>
</comment>